<evidence type="ECO:0000313" key="16">
    <source>
        <dbReference type="Proteomes" id="UP001176940"/>
    </source>
</evidence>
<feature type="domain" description="Transposase IS30-like HTH" evidence="14">
    <location>
        <begin position="5"/>
        <end position="45"/>
    </location>
</feature>
<keyword evidence="16" id="KW-1185">Reference proteome</keyword>
<dbReference type="Proteomes" id="UP001176940">
    <property type="component" value="Unassembled WGS sequence"/>
</dbReference>
<dbReference type="InterPro" id="IPR002492">
    <property type="entry name" value="Transposase_Tc1-like"/>
</dbReference>
<dbReference type="PRINTS" id="PR01415">
    <property type="entry name" value="ANKYRIN"/>
</dbReference>
<gene>
    <name evidence="15" type="ORF">RIMI_LOCUS23497463</name>
</gene>
<evidence type="ECO:0000313" key="15">
    <source>
        <dbReference type="EMBL" id="CAJ0968879.1"/>
    </source>
</evidence>
<dbReference type="Pfam" id="PF13936">
    <property type="entry name" value="HTH_38"/>
    <property type="match status" value="1"/>
</dbReference>
<dbReference type="SUPFAM" id="SSF48403">
    <property type="entry name" value="Ankyrin repeat"/>
    <property type="match status" value="1"/>
</dbReference>
<dbReference type="PROSITE" id="PS50088">
    <property type="entry name" value="ANK_REPEAT"/>
    <property type="match status" value="3"/>
</dbReference>
<comment type="caution">
    <text evidence="15">The sequence shown here is derived from an EMBL/GenBank/DDBJ whole genome shotgun (WGS) entry which is preliminary data.</text>
</comment>
<feature type="repeat" description="ANK" evidence="9">
    <location>
        <begin position="247"/>
        <end position="279"/>
    </location>
</feature>
<reference evidence="15" key="1">
    <citation type="submission" date="2023-07" db="EMBL/GenBank/DDBJ databases">
        <authorList>
            <person name="Stuckert A."/>
        </authorList>
    </citation>
    <scope>NUCLEOTIDE SEQUENCE</scope>
</reference>
<feature type="compositionally biased region" description="Basic and acidic residues" evidence="10">
    <location>
        <begin position="47"/>
        <end position="56"/>
    </location>
</feature>
<dbReference type="InterPro" id="IPR009057">
    <property type="entry name" value="Homeodomain-like_sf"/>
</dbReference>
<feature type="repeat" description="ANK" evidence="9">
    <location>
        <begin position="280"/>
        <end position="312"/>
    </location>
</feature>
<dbReference type="InterPro" id="IPR036770">
    <property type="entry name" value="Ankyrin_rpt-contain_sf"/>
</dbReference>
<evidence type="ECO:0000256" key="2">
    <source>
        <dbReference type="ARBA" id="ARBA00022448"/>
    </source>
</evidence>
<dbReference type="Gene3D" id="3.30.420.10">
    <property type="entry name" value="Ribonuclease H-like superfamily/Ribonuclease H"/>
    <property type="match status" value="1"/>
</dbReference>
<dbReference type="Pfam" id="PF00520">
    <property type="entry name" value="Ion_trans"/>
    <property type="match status" value="1"/>
</dbReference>
<name>A0ABN9MWK9_9NEOB</name>
<evidence type="ECO:0000256" key="9">
    <source>
        <dbReference type="PROSITE-ProRule" id="PRU00023"/>
    </source>
</evidence>
<proteinExistence type="predicted"/>
<dbReference type="InterPro" id="IPR036388">
    <property type="entry name" value="WH-like_DNA-bd_sf"/>
</dbReference>
<feature type="transmembrane region" description="Helical" evidence="11">
    <location>
        <begin position="508"/>
        <end position="531"/>
    </location>
</feature>
<feature type="domain" description="Transposase Tc1-like" evidence="13">
    <location>
        <begin position="77"/>
        <end position="143"/>
    </location>
</feature>
<evidence type="ECO:0000256" key="4">
    <source>
        <dbReference type="ARBA" id="ARBA00022989"/>
    </source>
</evidence>
<keyword evidence="5" id="KW-0406">Ion transport</keyword>
<keyword evidence="4 11" id="KW-1133">Transmembrane helix</keyword>
<comment type="subcellular location">
    <subcellularLocation>
        <location evidence="1">Membrane</location>
        <topology evidence="1">Multi-pass membrane protein</topology>
    </subcellularLocation>
</comment>
<dbReference type="InterPro" id="IPR002110">
    <property type="entry name" value="Ankyrin_rpt"/>
</dbReference>
<dbReference type="PANTHER" id="PTHR10117">
    <property type="entry name" value="TRANSIENT RECEPTOR POTENTIAL CHANNEL"/>
    <property type="match status" value="1"/>
</dbReference>
<dbReference type="InterPro" id="IPR005821">
    <property type="entry name" value="Ion_trans_dom"/>
</dbReference>
<evidence type="ECO:0000256" key="3">
    <source>
        <dbReference type="ARBA" id="ARBA00022692"/>
    </source>
</evidence>
<evidence type="ECO:0000256" key="7">
    <source>
        <dbReference type="ARBA" id="ARBA00023303"/>
    </source>
</evidence>
<evidence type="ECO:0000256" key="10">
    <source>
        <dbReference type="SAM" id="MobiDB-lite"/>
    </source>
</evidence>
<protein>
    <recommendedName>
        <fullName evidence="17">Ion transport domain-containing protein</fullName>
    </recommendedName>
</protein>
<dbReference type="Gene3D" id="1.25.40.20">
    <property type="entry name" value="Ankyrin repeat-containing domain"/>
    <property type="match status" value="1"/>
</dbReference>
<evidence type="ECO:0000256" key="1">
    <source>
        <dbReference type="ARBA" id="ARBA00004141"/>
    </source>
</evidence>
<comment type="catalytic activity">
    <reaction evidence="8">
        <text>Ca(2+)(in) = Ca(2+)(out)</text>
        <dbReference type="Rhea" id="RHEA:29671"/>
        <dbReference type="ChEBI" id="CHEBI:29108"/>
    </reaction>
</comment>
<feature type="transmembrane region" description="Helical" evidence="11">
    <location>
        <begin position="616"/>
        <end position="638"/>
    </location>
</feature>
<dbReference type="InterPro" id="IPR036397">
    <property type="entry name" value="RNaseH_sf"/>
</dbReference>
<dbReference type="Pfam" id="PF00023">
    <property type="entry name" value="Ank"/>
    <property type="match status" value="2"/>
</dbReference>
<evidence type="ECO:0000256" key="8">
    <source>
        <dbReference type="ARBA" id="ARBA00036634"/>
    </source>
</evidence>
<evidence type="ECO:0000256" key="6">
    <source>
        <dbReference type="ARBA" id="ARBA00023136"/>
    </source>
</evidence>
<organism evidence="15 16">
    <name type="scientific">Ranitomeya imitator</name>
    <name type="common">mimic poison frog</name>
    <dbReference type="NCBI Taxonomy" id="111125"/>
    <lineage>
        <taxon>Eukaryota</taxon>
        <taxon>Metazoa</taxon>
        <taxon>Chordata</taxon>
        <taxon>Craniata</taxon>
        <taxon>Vertebrata</taxon>
        <taxon>Euteleostomi</taxon>
        <taxon>Amphibia</taxon>
        <taxon>Batrachia</taxon>
        <taxon>Anura</taxon>
        <taxon>Neobatrachia</taxon>
        <taxon>Hyloidea</taxon>
        <taxon>Dendrobatidae</taxon>
        <taxon>Dendrobatinae</taxon>
        <taxon>Ranitomeya</taxon>
    </lineage>
</organism>
<keyword evidence="2" id="KW-0813">Transport</keyword>
<evidence type="ECO:0000256" key="11">
    <source>
        <dbReference type="SAM" id="Phobius"/>
    </source>
</evidence>
<dbReference type="InterPro" id="IPR002153">
    <property type="entry name" value="TRPC_channel"/>
</dbReference>
<feature type="transmembrane region" description="Helical" evidence="11">
    <location>
        <begin position="572"/>
        <end position="596"/>
    </location>
</feature>
<feature type="region of interest" description="Disordered" evidence="10">
    <location>
        <begin position="47"/>
        <end position="66"/>
    </location>
</feature>
<sequence length="785" mass="88954">MARKKQLSKEKRVAIITLRTKGQSVRKIGKTLKVSPSAVAKTIKRYKDTGSHADRPRKGRPRVTSASEDKFIRVTSLRNRRLTAAQIRDQVNATQRSISRHIFTTTVKRRLCAADLHGKIAARKPLLRTGNKQKRLVWAKEHKKWTLDQWKSALWSDESMLFHPTGFTALHVAAHFGQADFVREILTKVPATIHSEVPKFMGDVVFVKEHAGEGSTPIHLAAQNGHTAVVGLLLSKSTSQLHVKDNRGRTCLHLAAANGHNEMMRALIGQGAEINVTDKNGWSPLHFAAKSGFLETVQFLVECCADPTLECNDGKTAIQYAAGDNHQDVVSFLLKRSHNTLKLTEDRKFVFDLMVCGKLNRNKIIEEYILNSAAPLDTAVKLSRALTITALKEKERAVDLLNAAKYTESMATELLTLASGSKNAGYILRAIDHRGTTILDCLIECEQKNVVAHPAVQKYLTEVWYGNLDWTTWKLVLLFFTFLACPPVWFVFSLPLKHRFNKIPIMKFMSYLASHIFLLALFIITIVYPPLNPIYEGQMIPSWNEWLLLAWLSGMLVSELTHQDIDRLHCLFARNIFLGIAMTLSFVQFLEFLTFHHLFGPWAIIIRDLIKDLTRFAVILALFHVAFTMQLSAVYQPVYPEPRANQSVNETRANKNETYIQDPIDITVLLFFSLFGLVEPDCLPSLSRTPQFTFVIIRFVFGVYLVVTLIVLINLLIAMMSDTYQRIQAQSDTEWKFGRATLIRDMTRKPGTPSPFNLFTNLFFSTSNCYANIKEKNIKINGNQL</sequence>
<keyword evidence="9" id="KW-0040">ANK repeat</keyword>
<dbReference type="PANTHER" id="PTHR10117:SF54">
    <property type="entry name" value="TRANSIENT RECEPTOR POTENTIAL-GAMMA PROTEIN"/>
    <property type="match status" value="1"/>
</dbReference>
<dbReference type="SUPFAM" id="SSF46689">
    <property type="entry name" value="Homeodomain-like"/>
    <property type="match status" value="1"/>
</dbReference>
<evidence type="ECO:0000259" key="13">
    <source>
        <dbReference type="Pfam" id="PF01498"/>
    </source>
</evidence>
<evidence type="ECO:0000256" key="5">
    <source>
        <dbReference type="ARBA" id="ARBA00023065"/>
    </source>
</evidence>
<feature type="domain" description="Ion transport" evidence="12">
    <location>
        <begin position="473"/>
        <end position="731"/>
    </location>
</feature>
<keyword evidence="6 11" id="KW-0472">Membrane</keyword>
<evidence type="ECO:0008006" key="17">
    <source>
        <dbReference type="Google" id="ProtNLM"/>
    </source>
</evidence>
<evidence type="ECO:0000259" key="12">
    <source>
        <dbReference type="Pfam" id="PF00520"/>
    </source>
</evidence>
<dbReference type="SMART" id="SM00248">
    <property type="entry name" value="ANK"/>
    <property type="match status" value="5"/>
</dbReference>
<dbReference type="Gene3D" id="1.10.10.10">
    <property type="entry name" value="Winged helix-like DNA-binding domain superfamily/Winged helix DNA-binding domain"/>
    <property type="match status" value="1"/>
</dbReference>
<dbReference type="InterPro" id="IPR025246">
    <property type="entry name" value="IS30-like_HTH"/>
</dbReference>
<feature type="transmembrane region" description="Helical" evidence="11">
    <location>
        <begin position="690"/>
        <end position="717"/>
    </location>
</feature>
<evidence type="ECO:0000259" key="14">
    <source>
        <dbReference type="Pfam" id="PF13936"/>
    </source>
</evidence>
<dbReference type="PRINTS" id="PR01097">
    <property type="entry name" value="TRNSRECEPTRP"/>
</dbReference>
<accession>A0ABN9MWK9</accession>
<keyword evidence="7" id="KW-0407">Ion channel</keyword>
<dbReference type="Pfam" id="PF12796">
    <property type="entry name" value="Ank_2"/>
    <property type="match status" value="1"/>
</dbReference>
<feature type="repeat" description="ANK" evidence="9">
    <location>
        <begin position="213"/>
        <end position="239"/>
    </location>
</feature>
<dbReference type="Pfam" id="PF01498">
    <property type="entry name" value="HTH_Tnp_Tc3_2"/>
    <property type="match status" value="1"/>
</dbReference>
<dbReference type="EMBL" id="CAUEEQ010079766">
    <property type="protein sequence ID" value="CAJ0968879.1"/>
    <property type="molecule type" value="Genomic_DNA"/>
</dbReference>
<dbReference type="PROSITE" id="PS50297">
    <property type="entry name" value="ANK_REP_REGION"/>
    <property type="match status" value="3"/>
</dbReference>
<feature type="transmembrane region" description="Helical" evidence="11">
    <location>
        <begin position="475"/>
        <end position="496"/>
    </location>
</feature>
<keyword evidence="3 11" id="KW-0812">Transmembrane</keyword>